<dbReference type="PANTHER" id="PTHR47459">
    <property type="entry name" value="KINESIN LIGHT CHAIN-RELATED"/>
    <property type="match status" value="1"/>
</dbReference>
<dbReference type="Pfam" id="PF13424">
    <property type="entry name" value="TPR_12"/>
    <property type="match status" value="1"/>
</dbReference>
<organism evidence="1 2">
    <name type="scientific">Carpinus fangiana</name>
    <dbReference type="NCBI Taxonomy" id="176857"/>
    <lineage>
        <taxon>Eukaryota</taxon>
        <taxon>Viridiplantae</taxon>
        <taxon>Streptophyta</taxon>
        <taxon>Embryophyta</taxon>
        <taxon>Tracheophyta</taxon>
        <taxon>Spermatophyta</taxon>
        <taxon>Magnoliopsida</taxon>
        <taxon>eudicotyledons</taxon>
        <taxon>Gunneridae</taxon>
        <taxon>Pentapetalae</taxon>
        <taxon>rosids</taxon>
        <taxon>fabids</taxon>
        <taxon>Fagales</taxon>
        <taxon>Betulaceae</taxon>
        <taxon>Carpinus</taxon>
    </lineage>
</organism>
<dbReference type="AlphaFoldDB" id="A0A5N6QGM9"/>
<keyword evidence="2" id="KW-1185">Reference proteome</keyword>
<dbReference type="InterPro" id="IPR011990">
    <property type="entry name" value="TPR-like_helical_dom_sf"/>
</dbReference>
<reference evidence="1 2" key="1">
    <citation type="submission" date="2019-06" db="EMBL/GenBank/DDBJ databases">
        <title>A chromosomal-level reference genome of Carpinus fangiana (Coryloideae, Betulaceae).</title>
        <authorList>
            <person name="Yang X."/>
            <person name="Wang Z."/>
            <person name="Zhang L."/>
            <person name="Hao G."/>
            <person name="Liu J."/>
            <person name="Yang Y."/>
        </authorList>
    </citation>
    <scope>NUCLEOTIDE SEQUENCE [LARGE SCALE GENOMIC DNA]</scope>
    <source>
        <strain evidence="1">Cfa_2016G</strain>
        <tissue evidence="1">Leaf</tissue>
    </source>
</reference>
<gene>
    <name evidence="1" type="ORF">FH972_002411</name>
</gene>
<evidence type="ECO:0008006" key="3">
    <source>
        <dbReference type="Google" id="ProtNLM"/>
    </source>
</evidence>
<dbReference type="InterPro" id="IPR019734">
    <property type="entry name" value="TPR_rpt"/>
</dbReference>
<dbReference type="Gene3D" id="1.25.40.10">
    <property type="entry name" value="Tetratricopeptide repeat domain"/>
    <property type="match status" value="2"/>
</dbReference>
<dbReference type="EMBL" id="CM017321">
    <property type="protein sequence ID" value="KAE7997809.1"/>
    <property type="molecule type" value="Genomic_DNA"/>
</dbReference>
<dbReference type="SUPFAM" id="SSF48452">
    <property type="entry name" value="TPR-like"/>
    <property type="match status" value="3"/>
</dbReference>
<evidence type="ECO:0000313" key="2">
    <source>
        <dbReference type="Proteomes" id="UP000327013"/>
    </source>
</evidence>
<sequence>MRRIPILLLLNLSRQGSKSFAPLIYRNYASSYFSAPLGSLLFKAWTHSHGLLVKINEAGRSKPFQNTGSFVEKATQLFFRQRKLKEKSELEEAFESAKTKEEMLNAFKKMEFSFDERELAPACLRIGLKLKEDGEDPKKVRFYANRALRGFDKDVEPSFLLIALTLQLLGSASYNLGEYPDSVHYLERADRILGRLEKERCSGEDFRPPVLYAVQLDLANVKMKYEWRDEALEHLRKCLEIKEGDSDKDSVELGKANRNLAAGYVTTLDFKEALKHCMKALEIHQKQLGQNLVEVARDRRLLGVIYTGLAEHEKALEQNELLRKVLKNLGLSSDLLLAEIDAANMQNAVGKYETAVNTLEGVVQLTDEDSENRAPVFISMGKASCNQGKFADSKRCPEIACGILEKKEETAPKAELVEAYSEIAIDRPAEAVKWFAVAKDILDAYLGPNHADSIEVSQTLSKAYRALRGYECFSWPLGRFPA</sequence>
<dbReference type="PANTHER" id="PTHR47459:SF1">
    <property type="entry name" value="KINESIN LIGHT CHAIN-RELATED"/>
    <property type="match status" value="1"/>
</dbReference>
<proteinExistence type="predicted"/>
<protein>
    <recommendedName>
        <fullName evidence="3">MalT-like TPR region domain-containing protein</fullName>
    </recommendedName>
</protein>
<dbReference type="SMART" id="SM00028">
    <property type="entry name" value="TPR"/>
    <property type="match status" value="4"/>
</dbReference>
<name>A0A5N6QGM9_9ROSI</name>
<evidence type="ECO:0000313" key="1">
    <source>
        <dbReference type="EMBL" id="KAE7997809.1"/>
    </source>
</evidence>
<accession>A0A5N6QGM9</accession>
<dbReference type="Proteomes" id="UP000327013">
    <property type="component" value="Chromosome 1"/>
</dbReference>
<dbReference type="OrthoDB" id="626167at2759"/>